<keyword evidence="2" id="KW-1185">Reference proteome</keyword>
<evidence type="ECO:0000313" key="2">
    <source>
        <dbReference type="Proteomes" id="UP001221757"/>
    </source>
</evidence>
<name>A0AAD7CMH4_MYCRO</name>
<gene>
    <name evidence="1" type="ORF">B0H17DRAFT_396637</name>
</gene>
<dbReference type="AlphaFoldDB" id="A0AAD7CMH4"/>
<dbReference type="Proteomes" id="UP001221757">
    <property type="component" value="Unassembled WGS sequence"/>
</dbReference>
<comment type="caution">
    <text evidence="1">The sequence shown here is derived from an EMBL/GenBank/DDBJ whole genome shotgun (WGS) entry which is preliminary data.</text>
</comment>
<organism evidence="1 2">
    <name type="scientific">Mycena rosella</name>
    <name type="common">Pink bonnet</name>
    <name type="synonym">Agaricus rosellus</name>
    <dbReference type="NCBI Taxonomy" id="1033263"/>
    <lineage>
        <taxon>Eukaryota</taxon>
        <taxon>Fungi</taxon>
        <taxon>Dikarya</taxon>
        <taxon>Basidiomycota</taxon>
        <taxon>Agaricomycotina</taxon>
        <taxon>Agaricomycetes</taxon>
        <taxon>Agaricomycetidae</taxon>
        <taxon>Agaricales</taxon>
        <taxon>Marasmiineae</taxon>
        <taxon>Mycenaceae</taxon>
        <taxon>Mycena</taxon>
    </lineage>
</organism>
<reference evidence="1" key="1">
    <citation type="submission" date="2023-03" db="EMBL/GenBank/DDBJ databases">
        <title>Massive genome expansion in bonnet fungi (Mycena s.s.) driven by repeated elements and novel gene families across ecological guilds.</title>
        <authorList>
            <consortium name="Lawrence Berkeley National Laboratory"/>
            <person name="Harder C.B."/>
            <person name="Miyauchi S."/>
            <person name="Viragh M."/>
            <person name="Kuo A."/>
            <person name="Thoen E."/>
            <person name="Andreopoulos B."/>
            <person name="Lu D."/>
            <person name="Skrede I."/>
            <person name="Drula E."/>
            <person name="Henrissat B."/>
            <person name="Morin E."/>
            <person name="Kohler A."/>
            <person name="Barry K."/>
            <person name="LaButti K."/>
            <person name="Morin E."/>
            <person name="Salamov A."/>
            <person name="Lipzen A."/>
            <person name="Mereny Z."/>
            <person name="Hegedus B."/>
            <person name="Baldrian P."/>
            <person name="Stursova M."/>
            <person name="Weitz H."/>
            <person name="Taylor A."/>
            <person name="Grigoriev I.V."/>
            <person name="Nagy L.G."/>
            <person name="Martin F."/>
            <person name="Kauserud H."/>
        </authorList>
    </citation>
    <scope>NUCLEOTIDE SEQUENCE</scope>
    <source>
        <strain evidence="1">CBHHK067</strain>
    </source>
</reference>
<evidence type="ECO:0000313" key="1">
    <source>
        <dbReference type="EMBL" id="KAJ7653439.1"/>
    </source>
</evidence>
<proteinExistence type="predicted"/>
<sequence length="218" mass="23960">MDRVLVLCVPTLLPAPPQHRVRVGDLHPGTRPCCSPRPVPAAYTSPRKHGPRARQCCEACSTDSEQHGKGRTAPPDAPLRVHREQRLHRRRGVCVSYACADIAVNATPGAWDARCAGRVHLVRSIFPSPCPRIPSLHAYLFAGMWEPARDLEAAAAGCKQRGRGRAAACCRAQYMMPHVMVISSDGYFYAYSIDLERGGECLLVKQYSLLESGEDRGM</sequence>
<dbReference type="EMBL" id="JARKIE010000335">
    <property type="protein sequence ID" value="KAJ7653439.1"/>
    <property type="molecule type" value="Genomic_DNA"/>
</dbReference>
<protein>
    <submittedName>
        <fullName evidence="1">Uncharacterized protein</fullName>
    </submittedName>
</protein>
<accession>A0AAD7CMH4</accession>